<evidence type="ECO:0000256" key="1">
    <source>
        <dbReference type="SAM" id="MobiDB-lite"/>
    </source>
</evidence>
<organism evidence="2 3">
    <name type="scientific">Mya arenaria</name>
    <name type="common">Soft-shell clam</name>
    <dbReference type="NCBI Taxonomy" id="6604"/>
    <lineage>
        <taxon>Eukaryota</taxon>
        <taxon>Metazoa</taxon>
        <taxon>Spiralia</taxon>
        <taxon>Lophotrochozoa</taxon>
        <taxon>Mollusca</taxon>
        <taxon>Bivalvia</taxon>
        <taxon>Autobranchia</taxon>
        <taxon>Heteroconchia</taxon>
        <taxon>Euheterodonta</taxon>
        <taxon>Imparidentia</taxon>
        <taxon>Neoheterodontei</taxon>
        <taxon>Myida</taxon>
        <taxon>Myoidea</taxon>
        <taxon>Myidae</taxon>
        <taxon>Mya</taxon>
    </lineage>
</organism>
<evidence type="ECO:0000313" key="3">
    <source>
        <dbReference type="Proteomes" id="UP001164746"/>
    </source>
</evidence>
<proteinExistence type="predicted"/>
<evidence type="ECO:0000313" key="2">
    <source>
        <dbReference type="EMBL" id="WAQ96488.1"/>
    </source>
</evidence>
<gene>
    <name evidence="2" type="ORF">MAR_029178</name>
</gene>
<reference evidence="2" key="1">
    <citation type="submission" date="2022-11" db="EMBL/GenBank/DDBJ databases">
        <title>Centuries of genome instability and evolution in soft-shell clam transmissible cancer (bioRxiv).</title>
        <authorList>
            <person name="Hart S.F.M."/>
            <person name="Yonemitsu M.A."/>
            <person name="Giersch R.M."/>
            <person name="Beal B.F."/>
            <person name="Arriagada G."/>
            <person name="Davis B.W."/>
            <person name="Ostrander E.A."/>
            <person name="Goff S.P."/>
            <person name="Metzger M.J."/>
        </authorList>
    </citation>
    <scope>NUCLEOTIDE SEQUENCE</scope>
    <source>
        <strain evidence="2">MELC-2E11</strain>
        <tissue evidence="2">Siphon/mantle</tissue>
    </source>
</reference>
<accession>A0ABY7DHT6</accession>
<sequence length="116" mass="13234">MSIRSLVHLLDMQCVDLGRCCALVKVYAQNYVSDVIPLNHSADTTKARKRKASILDYFETVNDVALGDSGFKASPKNTVDMKTPSRQPEEEQCNITMQRDLPIDIQPRDLHWDRQQ</sequence>
<keyword evidence="3" id="KW-1185">Reference proteome</keyword>
<dbReference type="Proteomes" id="UP001164746">
    <property type="component" value="Chromosome 2"/>
</dbReference>
<dbReference type="EMBL" id="CP111013">
    <property type="protein sequence ID" value="WAQ96488.1"/>
    <property type="molecule type" value="Genomic_DNA"/>
</dbReference>
<protein>
    <submittedName>
        <fullName evidence="2">Uncharacterized protein</fullName>
    </submittedName>
</protein>
<feature type="region of interest" description="Disordered" evidence="1">
    <location>
        <begin position="73"/>
        <end position="92"/>
    </location>
</feature>
<name>A0ABY7DHT6_MYAAR</name>